<dbReference type="EMBL" id="JAFJZO010000029">
    <property type="protein sequence ID" value="KAG5499414.1"/>
    <property type="molecule type" value="Genomic_DNA"/>
</dbReference>
<comment type="caution">
    <text evidence="3">The sequence shown here is derived from an EMBL/GenBank/DDBJ whole genome shotgun (WGS) entry which is preliminary data.</text>
</comment>
<evidence type="ECO:0000313" key="3">
    <source>
        <dbReference type="EMBL" id="KAG5499414.1"/>
    </source>
</evidence>
<name>A0A836L5U2_9TRYP</name>
<reference evidence="3 4" key="1">
    <citation type="submission" date="2021-02" db="EMBL/GenBank/DDBJ databases">
        <title>Porcisia hertigi Genome sequencing and assembly.</title>
        <authorList>
            <person name="Almutairi H."/>
            <person name="Gatherer D."/>
        </authorList>
    </citation>
    <scope>NUCLEOTIDE SEQUENCE [LARGE SCALE GENOMIC DNA]</scope>
    <source>
        <strain evidence="3 4">C119</strain>
    </source>
</reference>
<gene>
    <name evidence="3" type="ORF">JKF63_07977</name>
</gene>
<evidence type="ECO:0000256" key="2">
    <source>
        <dbReference type="SAM" id="MobiDB-lite"/>
    </source>
</evidence>
<keyword evidence="1" id="KW-0175">Coiled coil</keyword>
<dbReference type="KEGG" id="phet:94293982"/>
<keyword evidence="4" id="KW-1185">Reference proteome</keyword>
<protein>
    <submittedName>
        <fullName evidence="3">Uncharacterized protein</fullName>
    </submittedName>
</protein>
<evidence type="ECO:0000313" key="4">
    <source>
        <dbReference type="Proteomes" id="UP000674318"/>
    </source>
</evidence>
<proteinExistence type="predicted"/>
<dbReference type="RefSeq" id="XP_067755632.1">
    <property type="nucleotide sequence ID" value="XM_067903905.1"/>
</dbReference>
<dbReference type="Proteomes" id="UP000674318">
    <property type="component" value="Unassembled WGS sequence"/>
</dbReference>
<evidence type="ECO:0000256" key="1">
    <source>
        <dbReference type="SAM" id="Coils"/>
    </source>
</evidence>
<accession>A0A836L5U2</accession>
<dbReference type="GeneID" id="94293982"/>
<sequence length="711" mass="78000">MSFFANPLAEEEEEVVPPDYPLEQYDELKREDDFNELLVRSTKLEREQSSSVDGMPSHPELETCLRHTRELRASLESGWLRMSRLQMETTREAPFPHIAEKPSWSTSVPSFIRTLNSAVTQLQCHVTQRERLGQHLRGLLEREAAEFFSSTPHPVTGTACTDNASSLARPPQMMAPLTVSEMVAERASGAVRALEGLLPSMSTEEAALASAAAQQLCYGLQSWSMLTHRCGILRTTVALKSQEQAEAHRAAEAFARWAAQRKLSWDKAAASPAPSSAAVSSSFDTATAELLNKELCEENGRLEALLARLIATQQLDGAACDAFAGSAVVQYNALIVYAQELEAEVNRLGRAVLYLRCILADPSSSEAWSAPSATDAGAASGQRPTNESNERLAMHLNRIQAVEKELQSQQAASNGAASASDVVNRILRLGLSRLLELHDSCLHGLALLSTYFQKQSGTAAFVSHAMRGGGVVEDATMERVLDVQLPDAKLMRQCCPRPHVLSLEFDAKLKGIVEASITAGNVYLARWQAVRRLLVELVQSALATAPEVYAEFSAPLEAYAESKTPSATAAASALVANKIHVHLDCSTAALAEEAKAFADEKAAQREEIMAFWAAQQAEVKKKMAWLTKQPNAPLLTQLCEVEERNEQLRHQLECLQEASEDTSVLQKALQDLQKRIHEEEQHNATLQGELEGLEIARRELETQRDDLLSTM</sequence>
<organism evidence="3 4">
    <name type="scientific">Porcisia hertigi</name>
    <dbReference type="NCBI Taxonomy" id="2761500"/>
    <lineage>
        <taxon>Eukaryota</taxon>
        <taxon>Discoba</taxon>
        <taxon>Euglenozoa</taxon>
        <taxon>Kinetoplastea</taxon>
        <taxon>Metakinetoplastina</taxon>
        <taxon>Trypanosomatida</taxon>
        <taxon>Trypanosomatidae</taxon>
        <taxon>Leishmaniinae</taxon>
        <taxon>Porcisia</taxon>
    </lineage>
</organism>
<feature type="region of interest" description="Disordered" evidence="2">
    <location>
        <begin position="1"/>
        <end position="20"/>
    </location>
</feature>
<feature type="coiled-coil region" evidence="1">
    <location>
        <begin position="638"/>
        <end position="710"/>
    </location>
</feature>
<dbReference type="OrthoDB" id="273514at2759"/>
<dbReference type="AlphaFoldDB" id="A0A836L5U2"/>
<feature type="region of interest" description="Disordered" evidence="2">
    <location>
        <begin position="365"/>
        <end position="387"/>
    </location>
</feature>